<dbReference type="Pfam" id="PF03647">
    <property type="entry name" value="Tmemb_14"/>
    <property type="match status" value="1"/>
</dbReference>
<comment type="subcellular location">
    <subcellularLocation>
        <location evidence="1">Membrane</location>
    </subcellularLocation>
</comment>
<dbReference type="Gene3D" id="1.10.10.1740">
    <property type="entry name" value="Transmembrane protein 14-like"/>
    <property type="match status" value="1"/>
</dbReference>
<evidence type="ECO:0000256" key="3">
    <source>
        <dbReference type="ARBA" id="ARBA00022692"/>
    </source>
</evidence>
<organism evidence="6 7">
    <name type="scientific">Austropuccinia psidii MF-1</name>
    <dbReference type="NCBI Taxonomy" id="1389203"/>
    <lineage>
        <taxon>Eukaryota</taxon>
        <taxon>Fungi</taxon>
        <taxon>Dikarya</taxon>
        <taxon>Basidiomycota</taxon>
        <taxon>Pucciniomycotina</taxon>
        <taxon>Pucciniomycetes</taxon>
        <taxon>Pucciniales</taxon>
        <taxon>Sphaerophragmiaceae</taxon>
        <taxon>Austropuccinia</taxon>
    </lineage>
</organism>
<dbReference type="EMBL" id="AVOT02010323">
    <property type="protein sequence ID" value="MBW0489927.1"/>
    <property type="molecule type" value="Genomic_DNA"/>
</dbReference>
<keyword evidence="5" id="KW-0472">Membrane</keyword>
<gene>
    <name evidence="6" type="ORF">O181_029642</name>
</gene>
<dbReference type="Proteomes" id="UP000765509">
    <property type="component" value="Unassembled WGS sequence"/>
</dbReference>
<reference evidence="6" key="1">
    <citation type="submission" date="2021-03" db="EMBL/GenBank/DDBJ databases">
        <title>Draft genome sequence of rust myrtle Austropuccinia psidii MF-1, a brazilian biotype.</title>
        <authorList>
            <person name="Quecine M.C."/>
            <person name="Pachon D.M.R."/>
            <person name="Bonatelli M.L."/>
            <person name="Correr F.H."/>
            <person name="Franceschini L.M."/>
            <person name="Leite T.F."/>
            <person name="Margarido G.R.A."/>
            <person name="Almeida C.A."/>
            <person name="Ferrarezi J.A."/>
            <person name="Labate C.A."/>
        </authorList>
    </citation>
    <scope>NUCLEOTIDE SEQUENCE</scope>
    <source>
        <strain evidence="6">MF-1</strain>
    </source>
</reference>
<keyword evidence="7" id="KW-1185">Reference proteome</keyword>
<evidence type="ECO:0008006" key="8">
    <source>
        <dbReference type="Google" id="ProtNLM"/>
    </source>
</evidence>
<keyword evidence="3" id="KW-0812">Transmembrane</keyword>
<evidence type="ECO:0000313" key="7">
    <source>
        <dbReference type="Proteomes" id="UP000765509"/>
    </source>
</evidence>
<proteinExistence type="inferred from homology"/>
<dbReference type="InterPro" id="IPR005349">
    <property type="entry name" value="TMEM14"/>
</dbReference>
<evidence type="ECO:0000256" key="2">
    <source>
        <dbReference type="ARBA" id="ARBA00007590"/>
    </source>
</evidence>
<accession>A0A9Q3H3P8</accession>
<evidence type="ECO:0000256" key="4">
    <source>
        <dbReference type="ARBA" id="ARBA00022989"/>
    </source>
</evidence>
<evidence type="ECO:0000256" key="5">
    <source>
        <dbReference type="ARBA" id="ARBA00023136"/>
    </source>
</evidence>
<dbReference type="InterPro" id="IPR044890">
    <property type="entry name" value="TMEM14_sf"/>
</dbReference>
<protein>
    <recommendedName>
        <fullName evidence="8">Transmembrane protein 14C</fullName>
    </recommendedName>
</protein>
<comment type="similarity">
    <text evidence="2">Belongs to the TMEM14 family.</text>
</comment>
<sequence>MTGSAHPAYTLSALCIIGGSVGFLRAKSLPSLVGGLSLGSIYGWSGYRISNGQKYGYECATLASSLLILAGLRRFKTSNVPKFLTATGSIGTIYYGKQVNDYGFGN</sequence>
<dbReference type="OrthoDB" id="5620at2759"/>
<comment type="caution">
    <text evidence="6">The sequence shown here is derived from an EMBL/GenBank/DDBJ whole genome shotgun (WGS) entry which is preliminary data.</text>
</comment>
<evidence type="ECO:0000313" key="6">
    <source>
        <dbReference type="EMBL" id="MBW0489927.1"/>
    </source>
</evidence>
<dbReference type="GO" id="GO:0016020">
    <property type="term" value="C:membrane"/>
    <property type="evidence" value="ECO:0007669"/>
    <property type="project" value="UniProtKB-SubCell"/>
</dbReference>
<keyword evidence="4" id="KW-1133">Transmembrane helix</keyword>
<name>A0A9Q3H3P8_9BASI</name>
<dbReference type="AlphaFoldDB" id="A0A9Q3H3P8"/>
<evidence type="ECO:0000256" key="1">
    <source>
        <dbReference type="ARBA" id="ARBA00004370"/>
    </source>
</evidence>